<protein>
    <submittedName>
        <fullName evidence="3">D-galactonate dehydratase</fullName>
        <ecNumber evidence="3">4.2.1.6</ecNumber>
    </submittedName>
</protein>
<dbReference type="CDD" id="cd03316">
    <property type="entry name" value="MR_like"/>
    <property type="match status" value="1"/>
</dbReference>
<dbReference type="InterPro" id="IPR013342">
    <property type="entry name" value="Mandelate_racemase_C"/>
</dbReference>
<dbReference type="InterPro" id="IPR034593">
    <property type="entry name" value="DgoD-like"/>
</dbReference>
<organism evidence="3">
    <name type="scientific">bioreactor metagenome</name>
    <dbReference type="NCBI Taxonomy" id="1076179"/>
    <lineage>
        <taxon>unclassified sequences</taxon>
        <taxon>metagenomes</taxon>
        <taxon>ecological metagenomes</taxon>
    </lineage>
</organism>
<dbReference type="PANTHER" id="PTHR48080:SF2">
    <property type="entry name" value="D-GALACTONATE DEHYDRATASE"/>
    <property type="match status" value="1"/>
</dbReference>
<dbReference type="AlphaFoldDB" id="A0A644YPC4"/>
<dbReference type="SFLD" id="SFLDG00179">
    <property type="entry name" value="mandelate_racemase"/>
    <property type="match status" value="1"/>
</dbReference>
<accession>A0A644YPC4</accession>
<dbReference type="Pfam" id="PF13378">
    <property type="entry name" value="MR_MLE_C"/>
    <property type="match status" value="1"/>
</dbReference>
<evidence type="ECO:0000313" key="3">
    <source>
        <dbReference type="EMBL" id="MPM30445.1"/>
    </source>
</evidence>
<dbReference type="GO" id="GO:0008869">
    <property type="term" value="F:galactonate dehydratase activity"/>
    <property type="evidence" value="ECO:0007669"/>
    <property type="project" value="UniProtKB-EC"/>
</dbReference>
<dbReference type="PANTHER" id="PTHR48080">
    <property type="entry name" value="D-GALACTONATE DEHYDRATASE-RELATED"/>
    <property type="match status" value="1"/>
</dbReference>
<dbReference type="SUPFAM" id="SSF51604">
    <property type="entry name" value="Enolase C-terminal domain-like"/>
    <property type="match status" value="1"/>
</dbReference>
<dbReference type="InterPro" id="IPR036849">
    <property type="entry name" value="Enolase-like_C_sf"/>
</dbReference>
<name>A0A644YPC4_9ZZZZ</name>
<reference evidence="3" key="1">
    <citation type="submission" date="2019-08" db="EMBL/GenBank/DDBJ databases">
        <authorList>
            <person name="Kucharzyk K."/>
            <person name="Murdoch R.W."/>
            <person name="Higgins S."/>
            <person name="Loffler F."/>
        </authorList>
    </citation>
    <scope>NUCLEOTIDE SEQUENCE</scope>
</reference>
<keyword evidence="1 3" id="KW-0456">Lyase</keyword>
<dbReference type="EC" id="4.2.1.6" evidence="3"/>
<dbReference type="InterPro" id="IPR013341">
    <property type="entry name" value="Mandelate_racemase_N_dom"/>
</dbReference>
<dbReference type="Gene3D" id="3.20.20.120">
    <property type="entry name" value="Enolase-like C-terminal domain"/>
    <property type="match status" value="1"/>
</dbReference>
<sequence>MKITSVECYLGEGALGGFVTLKINTDEGISGFGEAGLAYGNCSEAAFGQCQDFSKLIIGMDPFDTEKIWEHLHRHTFWGMGGGVVITSAMAAIDIACWDIKGKALNQPVYKLIGGKTNDSLRAYASQLQFGWRTLIEKNDSLTLLYDPKDYYDVVKDSMAEGYDAVKIDPVFAPTEEKSFAEVFATQGTQIRGCYRQHDLARSVERIAAAREAGGPDMDIIVEIHSLLDANTAAELGKALEPYRIMYYEEPTMPCNPSVFKHIKERCSLPLATGERSYTRWGFRQFFEDRTLDIIQPDLANTGGITETKKICDMAQVYDVGVQIHVCGGPIATAAALHVEATIPNFVIHEEHNANLLKKFKNAGKYYYAPKNGFYEVPELPGIGQEMSEEYMSKAKKVVIK</sequence>
<dbReference type="InterPro" id="IPR029017">
    <property type="entry name" value="Enolase-like_N"/>
</dbReference>
<dbReference type="SFLD" id="SFLDS00001">
    <property type="entry name" value="Enolase"/>
    <property type="match status" value="1"/>
</dbReference>
<dbReference type="InterPro" id="IPR029065">
    <property type="entry name" value="Enolase_C-like"/>
</dbReference>
<dbReference type="SMART" id="SM00922">
    <property type="entry name" value="MR_MLE"/>
    <property type="match status" value="1"/>
</dbReference>
<proteinExistence type="predicted"/>
<evidence type="ECO:0000256" key="1">
    <source>
        <dbReference type="ARBA" id="ARBA00023239"/>
    </source>
</evidence>
<dbReference type="Pfam" id="PF02746">
    <property type="entry name" value="MR_MLE_N"/>
    <property type="match status" value="1"/>
</dbReference>
<comment type="caution">
    <text evidence="3">The sequence shown here is derived from an EMBL/GenBank/DDBJ whole genome shotgun (WGS) entry which is preliminary data.</text>
</comment>
<evidence type="ECO:0000259" key="2">
    <source>
        <dbReference type="SMART" id="SM00922"/>
    </source>
</evidence>
<dbReference type="EMBL" id="VSSQ01005788">
    <property type="protein sequence ID" value="MPM30445.1"/>
    <property type="molecule type" value="Genomic_DNA"/>
</dbReference>
<feature type="domain" description="Mandelate racemase/muconate lactonizing enzyme C-terminal" evidence="2">
    <location>
        <begin position="148"/>
        <end position="270"/>
    </location>
</feature>
<gene>
    <name evidence="3" type="primary">dgoD_4</name>
    <name evidence="3" type="ORF">SDC9_76995</name>
</gene>
<dbReference type="Gene3D" id="3.30.390.10">
    <property type="entry name" value="Enolase-like, N-terminal domain"/>
    <property type="match status" value="1"/>
</dbReference>
<dbReference type="SUPFAM" id="SSF54826">
    <property type="entry name" value="Enolase N-terminal domain-like"/>
    <property type="match status" value="1"/>
</dbReference>